<keyword evidence="6" id="KW-0479">Metal-binding</keyword>
<evidence type="ECO:0000259" key="10">
    <source>
        <dbReference type="Pfam" id="PF04998"/>
    </source>
</evidence>
<keyword evidence="7" id="KW-0862">Zinc</keyword>
<accession>A6YGE2</accession>
<dbReference type="Pfam" id="PF04998">
    <property type="entry name" value="RNA_pol_Rpb1_5"/>
    <property type="match status" value="2"/>
</dbReference>
<evidence type="ECO:0000256" key="7">
    <source>
        <dbReference type="ARBA" id="ARBA00022833"/>
    </source>
</evidence>
<dbReference type="InterPro" id="IPR042102">
    <property type="entry name" value="RNA_pol_Rpb1_3_sf"/>
</dbReference>
<organism evidence="12">
    <name type="scientific">Pleurastrum terricola</name>
    <name type="common">Filamentous green alga</name>
    <name type="synonym">Leptosira terrestris</name>
    <dbReference type="NCBI Taxonomy" id="34116"/>
    <lineage>
        <taxon>Eukaryota</taxon>
        <taxon>Viridiplantae</taxon>
        <taxon>Chlorophyta</taxon>
        <taxon>core chlorophytes</taxon>
        <taxon>Chlorophyceae</taxon>
        <taxon>CS clade</taxon>
        <taxon>Chlamydomonadales</taxon>
        <taxon>Pleurastraceae</taxon>
        <taxon>Pleurastrum</taxon>
    </lineage>
</organism>
<geneLocation type="chloroplast" evidence="12"/>
<feature type="compositionally biased region" description="Polar residues" evidence="9">
    <location>
        <begin position="3011"/>
        <end position="3028"/>
    </location>
</feature>
<evidence type="ECO:0000313" key="12">
    <source>
        <dbReference type="EMBL" id="ABO69354.1"/>
    </source>
</evidence>
<evidence type="ECO:0000256" key="6">
    <source>
        <dbReference type="ARBA" id="ARBA00022723"/>
    </source>
</evidence>
<dbReference type="Gene3D" id="1.10.150.390">
    <property type="match status" value="1"/>
</dbReference>
<evidence type="ECO:0000256" key="8">
    <source>
        <dbReference type="ARBA" id="ARBA00023163"/>
    </source>
</evidence>
<dbReference type="EMBL" id="EF506945">
    <property type="protein sequence ID" value="ABO69354.1"/>
    <property type="molecule type" value="Genomic_DNA"/>
</dbReference>
<dbReference type="GO" id="GO:0000428">
    <property type="term" value="C:DNA-directed RNA polymerase complex"/>
    <property type="evidence" value="ECO:0007669"/>
    <property type="project" value="UniProtKB-KW"/>
</dbReference>
<name>A6YGE2_PLETE</name>
<evidence type="ECO:0000256" key="1">
    <source>
        <dbReference type="ARBA" id="ARBA00012418"/>
    </source>
</evidence>
<dbReference type="SUPFAM" id="SSF64484">
    <property type="entry name" value="beta and beta-prime subunits of DNA dependent RNA-polymerase"/>
    <property type="match status" value="2"/>
</dbReference>
<dbReference type="InterPro" id="IPR007081">
    <property type="entry name" value="RNA_pol_Rpb1_5"/>
</dbReference>
<keyword evidence="2" id="KW-0240">DNA-directed RNA polymerase</keyword>
<sequence>MDIKTIFFNNCFNKSKLKALIDISFSQSGAHKTLDLLERLKKLGFYYATYAGSSLGLEDLKIPPQKSTMMAQAEYQMQVIETQYQQGEITAVEHFQQVIDLWQRSSENLKEEVINHFRSTDILNPVYMMAFSGARGNMSQVHQLVGMRGLMSDPQGEIISFPIRSNFREGITVTEYVISCFGARKGLVDTALKTAKSGYLTRRLVDVSQEFLVSMFECGTQQGLPLMELKEGAKTLYSLEDRLIGRVLWETLVLEELPNKVTIQSKKFNQPLINCQFPNTNLPQNKNLQPVNLSNPTLPVANSMHITTTRKKPRKSINSNIQPYVRILKRNLQISASLAEKIAKIRSGQHVIVRSPLTCNLRNSVCQLCYGWSLSQQGLVNLGEAVGIIAAQSIGEPGTQLTMRTFHTGGVFSGDILEGLQAPSSGYVYYKTPIPGTVIRTVQGKPAYKTRDSGTLRLLISNQLKSNQIALSFSDYRNKKQFLTEFDDKACPPVEFYIPMGSILIVKQGEFVSEKQLLAELPRNLGLSLKKQPASNMVKTEKDKLLINQSFINQNLNLSEQLSETKIIVAHQLVSPIEGDVYIKGGGHKYARCTNVPNKSNIYKQKLLKGELKIDLTVQNKLYTGYKFIDMHLSAFAIKVEIFNQFLIKKIFKKLDSNLDQLQEIFIPQSYKLGSAYLFKYWYPTKIKARAFTTLLVNKLAEDTPNQIDRYKFDKQKFINTNFLTNRTLLKRGEFLNTISSHDKVVNKFIKQNKVDLQSRPNLPLYEYVTTLKNFWLLSAKRLCFTTFRGASLHQHFYKKYQLVHLNKVACFSTSTKLTKPQRFSCFNTAAIKNKSSIYKKKIKHQEKSNQEQTLEALSLKIQVSNNRNRHTKIGMSKNLNATLNFFLDKYTPLSHNSGYFFDYGWFSIQRKVVLNQKHNLNTYVLSNKHNVLNKTLINQKSTWSMNLPDKFINMNLHKYKNNLTKNQFRIQTQPIFQQPLMGFTYKSIYYSSSGYLIDPAFDILNSRVGHKRFLDLSSNKKAVSLISQSTDFFLLSNSLNQLFPTIGNTKQNFHLIYFINRLKKKSNYLKGYRLNEQLESSGWTLNHSLYLNKILTLHPCNNFKTATCIAAKFEQNYHKPFKNVGRINTNISKHGLINTKTGLGISFWLKEEHYQITNPNLYKFWVSNLDLLLQHQKIIHKHKLKIFSKRLISKFKFMNLPATKEAGSKKLMNLRQQIKKPLFRTVSIFPPFSQTLSYPQPYLKSGAPKIKIGLMQFNLKMPQIYEFLNKKGNYEMTTKTRLLKPLIIKTHIKKNQHQIYRDKFIYMNLQQKSKFLHIAKQYVKKTRQDRGDLIDYSGHPIKNINSATSKCLTDVSKFVKQKIVNKNQILLELPKLKNKKYTCRPYNRFNLKLESFLKLVSIQTPKYEFGLLKDAYLGTKNPWGRYFTGQIHGYGFSSEAKKLINKRVWDPKPPSSEISPAKPLNRYHKFVYTNLPQLKFQYSISRLAYKLKSRFCLYKLPNKFKDISEQSHVFKKQFLKYPRYSQNNKAQNDKSSLDYPVRKIFLLNPYLIYNSSICYDFTTYIMGQTPSSLKCHFKGIKYKVEIDQIVILKACSLLYRANKITKFVYINLLSKERPVLKRNSYTNLLRYPIKHLKLQYGTFQPFLNQNHNKPLQIVGKGCFASPAVEASFLPQLSLNQKFEFTNLYLQVYNINLRHQLPQINNYEFVWGKKLVSPAKQFLVCLKRDITKQLVQQSYKSGQLPIKKIKMELGIKSGWIYIPNNFKSVTKNNQIVYRPSHQIIDDIYFDNYLVKIECIAFKKSRSRPSKSPMCNRTRVIQSKYIDSSFTNSFGGKSINKNIQEDIYSRAHYLPKYLFQIRKFLWQESMQIKQFASFFDNKKQHLYKYKTILPINQQSVLFKYIQRIGSFASFKIKSKKAKLLFIKKRSAISIFKSKFIITFNYQLVKLKQHLVKNKNYLISNQLNKLKLESKNIYSKHNSVLYLHGLHSVFALLWLTFCYLKFSSDQGYTSRISLPTINPNLLFNFITNLNSRANFSIISSTKNKQQLEQKKYKAKNFIMFGSLFFISNKKITSTNNVEFMPMTKALMFRYGLEISTKISNIYNSHRLDRNEHKVYSQAPCCKYTNFKLINMNPYISELRGVASWELGVSGFRNQEDLFTRLPSGSLVPGYKSLIHLVDESPRQLPLANSYMNLRLKNILVHRTSNSTNFETNIGWINRSYKSLVNKRQLLVVGVGLGLQSVQQISNLVNYGFQNDPYLVLFRPTLEISANPNAFNLKADTTQVGYTNTTLLSSFKAPYIPIDIRAIKKTSKPSCLVNRRVFLINQRFMNQIRSYEKTLSRYFVNRKQIKNFLMQKFVKQNSAIKERLERNQSLQDLQTFNTSFIKHNSCESLHINCSNFKAGVLPISDKISTFNKQAQAVFNLSRITQCNILNKQNIPEDNLEKIISNKINKELSCKLASRISSIFNFKNSKFINMNLTVKKALLSIKTKQEIPTWSINFPATNSDFMDFRQPYIYEAAYTQRFMPLTDRLGFSQAFRSRATQILDYKAKQIHKYEVGRFINMKGITNKKFDALQIPISKYGVDYKALCFKMSENSTLFNMNNKWTFKKHLPLIKLGFQFAIQKQYPFTTNTIHTNFGIYESYKNNSPLKDITCFAINDNSKSINLNSLKIKSLNSHSRQVGLGDYKRGNTLPKQRVRSQIIRQNTLFPIPYFNLSFSQQIFLDSFVEHTPNLMFRHKFIGDRFQMRSKRTITRSSEIFTPYSGEIVFSKFNALEKPILNTCWFDRKVTLFTKINNALTKISADGQIHLDEFSQNKQVASNNKPKMYTSEKQLSVKHTKQSQQNPDLLEANKLKKDFNKHLLLTEWDQITVSTKSDSLFENAYIGKFMRSGEQIAKNTGEIHNYEPSSSFPAKHPKPPICIPDSVGGQLIGLEINSIILRKSQCFASTSAGKIHVNHGQRVGKQTALATLFYEKRQTEDIVQGIPKIEQLFEARSSSNYTTSYSESNLENRSTSERNNSTFIDSQTKQGLGYNTSLVAKSSSLTSSVDDSQKSPQQQLSNFFQQYLQTYTPEQALAKSYEKIRLLIIDSIQRVYLSQGVLISDKHLEIIVRRMTSTVRVFDFNPLLKSKTNKKSQPFIKGQIASKIFGSNLLGSKTKLNQIPAVSKTYKVSTETSVTSLPSFSESQTKLRDTTFFPFEMELSLAISRQLSVPSNFLISHYTTVYTTNTIKLLNIKANTLPLYDLGFNKIKSKPNRTYPYMKSLSLSKFKNFHSTFNKARQATKQNLKVSEYQLFDLQSLNSAKFIGLQPNIENFYCWPQNKLQFINKPELIHKATYFGTETQKSLIYKPLRKQKCLQTFIEATEKSRFIQATRFYKPLLISELFKSPQNPVSFNSQTEVGLLLCQTKLVFQTAFVREIHRPGESKIYNKPYLSNKSYNTYQTEYSKTGRKIEEALLKQVLIPSVIYWPRLRGITRASLNTESVLSAVSFQETTRGLSIAAFSRKRDFLRGIKERVIVGELIPTGTGYFATTENSGSGKSITYYLGPTNLENRLALLNWRLQLVLKKLPWKHGNQ</sequence>
<dbReference type="PANTHER" id="PTHR19376">
    <property type="entry name" value="DNA-DIRECTED RNA POLYMERASE"/>
    <property type="match status" value="1"/>
</dbReference>
<keyword evidence="8" id="KW-0804">Transcription</keyword>
<dbReference type="GO" id="GO:0006351">
    <property type="term" value="P:DNA-templated transcription"/>
    <property type="evidence" value="ECO:0007669"/>
    <property type="project" value="InterPro"/>
</dbReference>
<evidence type="ECO:0000256" key="3">
    <source>
        <dbReference type="ARBA" id="ARBA00022640"/>
    </source>
</evidence>
<gene>
    <name evidence="12" type="primary">rpoC2</name>
</gene>
<proteinExistence type="predicted"/>
<dbReference type="Gene3D" id="1.10.274.100">
    <property type="entry name" value="RNA polymerase Rpb1, domain 3"/>
    <property type="match status" value="1"/>
</dbReference>
<keyword evidence="4" id="KW-0808">Transferase</keyword>
<dbReference type="Gene3D" id="1.10.132.30">
    <property type="match status" value="1"/>
</dbReference>
<dbReference type="InterPro" id="IPR045867">
    <property type="entry name" value="DNA-dir_RpoC_beta_prime"/>
</dbReference>
<feature type="domain" description="RNA polymerase Rpb1" evidence="10">
    <location>
        <begin position="2966"/>
        <end position="3125"/>
    </location>
</feature>
<dbReference type="GO" id="GO:0046872">
    <property type="term" value="F:metal ion binding"/>
    <property type="evidence" value="ECO:0007669"/>
    <property type="project" value="UniProtKB-KW"/>
</dbReference>
<evidence type="ECO:0000256" key="2">
    <source>
        <dbReference type="ARBA" id="ARBA00022478"/>
    </source>
</evidence>
<dbReference type="InterPro" id="IPR038120">
    <property type="entry name" value="Rpb1_funnel_sf"/>
</dbReference>
<dbReference type="GO" id="GO:0003677">
    <property type="term" value="F:DNA binding"/>
    <property type="evidence" value="ECO:0007669"/>
    <property type="project" value="InterPro"/>
</dbReference>
<dbReference type="GeneID" id="5383799"/>
<evidence type="ECO:0000256" key="5">
    <source>
        <dbReference type="ARBA" id="ARBA00022695"/>
    </source>
</evidence>
<reference evidence="12" key="2">
    <citation type="submission" date="2007-03" db="EMBL/GenBank/DDBJ databases">
        <authorList>
            <consortium name="NIH - Zebrafish Gene Collection (ZGC) project"/>
        </authorList>
    </citation>
    <scope>NUCLEOTIDE SEQUENCE</scope>
</reference>
<evidence type="ECO:0000256" key="9">
    <source>
        <dbReference type="SAM" id="MobiDB-lite"/>
    </source>
</evidence>
<protein>
    <recommendedName>
        <fullName evidence="1">DNA-directed RNA polymerase</fullName>
        <ecNumber evidence="1">2.7.7.6</ecNumber>
    </recommendedName>
</protein>
<feature type="domain" description="RNA polymerase Rpb1" evidence="10">
    <location>
        <begin position="170"/>
        <end position="569"/>
    </location>
</feature>
<keyword evidence="12" id="KW-0150">Chloroplast</keyword>
<keyword evidence="5" id="KW-0548">Nucleotidyltransferase</keyword>
<dbReference type="GO" id="GO:0003899">
    <property type="term" value="F:DNA-directed RNA polymerase activity"/>
    <property type="evidence" value="ECO:0007669"/>
    <property type="project" value="UniProtKB-EC"/>
</dbReference>
<dbReference type="Gene3D" id="1.10.1790.20">
    <property type="match status" value="1"/>
</dbReference>
<feature type="region of interest" description="Disordered" evidence="9">
    <location>
        <begin position="3003"/>
        <end position="3028"/>
    </location>
</feature>
<evidence type="ECO:0000256" key="4">
    <source>
        <dbReference type="ARBA" id="ARBA00022679"/>
    </source>
</evidence>
<keyword evidence="3 12" id="KW-0934">Plastid</keyword>
<dbReference type="RefSeq" id="YP_001382219.1">
    <property type="nucleotide sequence ID" value="NC_009681.1"/>
</dbReference>
<dbReference type="Pfam" id="PF05000">
    <property type="entry name" value="RNA_pol_Rpb1_4"/>
    <property type="match status" value="1"/>
</dbReference>
<feature type="domain" description="RNA polymerase Rpb1" evidence="11">
    <location>
        <begin position="89"/>
        <end position="165"/>
    </location>
</feature>
<dbReference type="InterPro" id="IPR007083">
    <property type="entry name" value="RNA_pol_Rpb1_4"/>
</dbReference>
<evidence type="ECO:0000259" key="11">
    <source>
        <dbReference type="Pfam" id="PF05000"/>
    </source>
</evidence>
<dbReference type="EC" id="2.7.7.6" evidence="1"/>
<dbReference type="PANTHER" id="PTHR19376:SF68">
    <property type="entry name" value="DNA-DIRECTED RNA POLYMERASE SUBUNIT BETA"/>
    <property type="match status" value="1"/>
</dbReference>
<reference evidence="12" key="1">
    <citation type="journal article" date="2007" name="BMC Genomics">
        <title>The chloroplast genome sequence of the green alga Leptosira terrestris: multiple losses of the inverted repeat and extensive genome rearrangements within the Trebouxiophyceae.</title>
        <authorList>
            <person name="de Cambiaire J.C."/>
            <person name="Otis C."/>
            <person name="Turmel M."/>
            <person name="Lemieux C."/>
        </authorList>
    </citation>
    <scope>NUCLEOTIDE SEQUENCE [LARGE SCALE GENOMIC DNA]</scope>
</reference>